<organism evidence="10 11">
    <name type="scientific">Aquimonas voraii</name>
    <dbReference type="NCBI Taxonomy" id="265719"/>
    <lineage>
        <taxon>Bacteria</taxon>
        <taxon>Pseudomonadati</taxon>
        <taxon>Pseudomonadota</taxon>
        <taxon>Gammaproteobacteria</taxon>
        <taxon>Lysobacterales</taxon>
        <taxon>Lysobacteraceae</taxon>
        <taxon>Aquimonas</taxon>
    </lineage>
</organism>
<dbReference type="STRING" id="265719.SAMN04488509_104160"/>
<keyword evidence="5 8" id="KW-1133">Transmembrane helix</keyword>
<evidence type="ECO:0000256" key="7">
    <source>
        <dbReference type="PROSITE-ProRule" id="PRU00473"/>
    </source>
</evidence>
<sequence length="287" mass="31218">MGRRHSHEEHANHEAWAIPYGDLVTLLLAFFVVMYSISSVNEGKYRVVSNSLSEAFGGPGTQIQPVQFGQLRPDGARLEAKSIIGSQLPMGLVAERIAQNLPEEERQRWLDQRARETALEQSRSRDALSAIASDIEQALDSLILEDIVQVYRRGDWLEVEIKSDMLFASGSAAPRPEAVAAVTRVAEVLREAPNLIRIEGHTDNVPIATALFPSNWELSAARAASIARVLIGSGIAPGRLTVVGYGEFQPVADNVSEGGRNANRRVVLVILARSNGEDTLAPPQEGP</sequence>
<dbReference type="AlphaFoldDB" id="A0A1G6W6R4"/>
<proteinExistence type="inferred from homology"/>
<evidence type="ECO:0000256" key="3">
    <source>
        <dbReference type="ARBA" id="ARBA00022475"/>
    </source>
</evidence>
<evidence type="ECO:0000259" key="9">
    <source>
        <dbReference type="PROSITE" id="PS51123"/>
    </source>
</evidence>
<dbReference type="OrthoDB" id="9815217at2"/>
<name>A0A1G6W6R4_9GAMM</name>
<keyword evidence="6 7" id="KW-0472">Membrane</keyword>
<dbReference type="RefSeq" id="WP_091241897.1">
    <property type="nucleotide sequence ID" value="NZ_FNAG01000004.1"/>
</dbReference>
<dbReference type="CDD" id="cd07185">
    <property type="entry name" value="OmpA_C-like"/>
    <property type="match status" value="1"/>
</dbReference>
<dbReference type="SUPFAM" id="SSF103088">
    <property type="entry name" value="OmpA-like"/>
    <property type="match status" value="1"/>
</dbReference>
<feature type="domain" description="OmpA-like" evidence="9">
    <location>
        <begin position="154"/>
        <end position="274"/>
    </location>
</feature>
<evidence type="ECO:0000256" key="1">
    <source>
        <dbReference type="ARBA" id="ARBA00004162"/>
    </source>
</evidence>
<accession>A0A1G6W6R4</accession>
<dbReference type="PANTHER" id="PTHR30329:SF20">
    <property type="entry name" value="EXPORTED PROTEIN"/>
    <property type="match status" value="1"/>
</dbReference>
<dbReference type="PROSITE" id="PS51123">
    <property type="entry name" value="OMPA_2"/>
    <property type="match status" value="1"/>
</dbReference>
<dbReference type="InterPro" id="IPR025713">
    <property type="entry name" value="MotB-like_N_dom"/>
</dbReference>
<dbReference type="InterPro" id="IPR050330">
    <property type="entry name" value="Bact_OuterMem_StrucFunc"/>
</dbReference>
<dbReference type="PANTHER" id="PTHR30329">
    <property type="entry name" value="STATOR ELEMENT OF FLAGELLAR MOTOR COMPLEX"/>
    <property type="match status" value="1"/>
</dbReference>
<dbReference type="Pfam" id="PF13677">
    <property type="entry name" value="MotB_plug"/>
    <property type="match status" value="1"/>
</dbReference>
<dbReference type="InterPro" id="IPR036737">
    <property type="entry name" value="OmpA-like_sf"/>
</dbReference>
<comment type="subcellular location">
    <subcellularLocation>
        <location evidence="1">Cell membrane</location>
        <topology evidence="1">Single-pass membrane protein</topology>
    </subcellularLocation>
</comment>
<dbReference type="EMBL" id="FNAG01000004">
    <property type="protein sequence ID" value="SDD61514.1"/>
    <property type="molecule type" value="Genomic_DNA"/>
</dbReference>
<dbReference type="PRINTS" id="PR01023">
    <property type="entry name" value="NAFLGMOTY"/>
</dbReference>
<evidence type="ECO:0000256" key="6">
    <source>
        <dbReference type="ARBA" id="ARBA00023136"/>
    </source>
</evidence>
<evidence type="ECO:0000313" key="11">
    <source>
        <dbReference type="Proteomes" id="UP000199603"/>
    </source>
</evidence>
<dbReference type="InterPro" id="IPR006665">
    <property type="entry name" value="OmpA-like"/>
</dbReference>
<dbReference type="GO" id="GO:0005886">
    <property type="term" value="C:plasma membrane"/>
    <property type="evidence" value="ECO:0007669"/>
    <property type="project" value="UniProtKB-SubCell"/>
</dbReference>
<evidence type="ECO:0000256" key="8">
    <source>
        <dbReference type="SAM" id="Phobius"/>
    </source>
</evidence>
<evidence type="ECO:0000313" key="10">
    <source>
        <dbReference type="EMBL" id="SDD61514.1"/>
    </source>
</evidence>
<keyword evidence="4 8" id="KW-0812">Transmembrane</keyword>
<evidence type="ECO:0000256" key="5">
    <source>
        <dbReference type="ARBA" id="ARBA00022989"/>
    </source>
</evidence>
<keyword evidence="3" id="KW-1003">Cell membrane</keyword>
<dbReference type="Proteomes" id="UP000199603">
    <property type="component" value="Unassembled WGS sequence"/>
</dbReference>
<reference evidence="10 11" key="1">
    <citation type="submission" date="2016-10" db="EMBL/GenBank/DDBJ databases">
        <authorList>
            <person name="de Groot N.N."/>
        </authorList>
    </citation>
    <scope>NUCLEOTIDE SEQUENCE [LARGE SCALE GENOMIC DNA]</scope>
    <source>
        <strain evidence="10 11">DSM 16957</strain>
    </source>
</reference>
<feature type="transmembrane region" description="Helical" evidence="8">
    <location>
        <begin position="16"/>
        <end position="37"/>
    </location>
</feature>
<gene>
    <name evidence="10" type="ORF">SAMN04488509_104160</name>
</gene>
<keyword evidence="11" id="KW-1185">Reference proteome</keyword>
<comment type="similarity">
    <text evidence="2">Belongs to the MotB family.</text>
</comment>
<evidence type="ECO:0000256" key="4">
    <source>
        <dbReference type="ARBA" id="ARBA00022692"/>
    </source>
</evidence>
<evidence type="ECO:0000256" key="2">
    <source>
        <dbReference type="ARBA" id="ARBA00008914"/>
    </source>
</evidence>
<protein>
    <submittedName>
        <fullName evidence="10">Chemotaxis protein MotB</fullName>
    </submittedName>
</protein>
<dbReference type="NCBIfam" id="NF006541">
    <property type="entry name" value="PRK09038.1"/>
    <property type="match status" value="1"/>
</dbReference>
<dbReference type="Pfam" id="PF00691">
    <property type="entry name" value="OmpA"/>
    <property type="match status" value="1"/>
</dbReference>
<dbReference type="Gene3D" id="3.30.1330.60">
    <property type="entry name" value="OmpA-like domain"/>
    <property type="match status" value="1"/>
</dbReference>